<proteinExistence type="predicted"/>
<sequence length="477" mass="54301">MSTQGKKSAQRSASKKRSISKEPKGKKEKTQKYNYVELAKAPLTSPGPQHLYAVIIDATFPYKTNKDKYICSLKVVDPSLHVKSQKGTGDGSDYATVILYAKRFEDLPIVSKIGDIIRVHRATLRLHKQQRQFNASVFYNSSWALFSSEKNDNAPSTFSGKHYSFEKQESAILQNLRKWALQYFSSYNVITNDMYVPLKDAQKEKADFDVLAKITHIHEMDEYTNELRLRDQSGVTWHTLALKLKFPNIQNGDVVRIRSALVDETSKKKVLILSHYSNIMTFISSSKLSKEIKSKVQDEKQPDKASLKKGVNMQAVVLTEIDKKHANLPNTPLSELFHHADTDPELQNKNTFRTTFQVIKIEPSDVKEWAKSYDKKTKQASSLKGGKGANPIFQVQFLVKDASTQVNNHTYRILLYTHDGLGANFFGINADNLHKNDGARKKLEEQAELLTKFNSWVDAVVEKRNGFYFIKDTKIVV</sequence>
<dbReference type="GO" id="GO:0010521">
    <property type="term" value="F:telomerase inhibitor activity"/>
    <property type="evidence" value="ECO:0007669"/>
    <property type="project" value="TreeGrafter"/>
</dbReference>
<dbReference type="PANTHER" id="PTHR14513:SF0">
    <property type="entry name" value="PROTECTION OF TELOMERES PROTEIN 1"/>
    <property type="match status" value="1"/>
</dbReference>
<dbReference type="Gene3D" id="2.40.50.140">
    <property type="entry name" value="Nucleic acid-binding proteins"/>
    <property type="match status" value="3"/>
</dbReference>
<evidence type="ECO:0000256" key="3">
    <source>
        <dbReference type="ARBA" id="ARBA00022895"/>
    </source>
</evidence>
<dbReference type="InterPro" id="IPR053979">
    <property type="entry name" value="TEBP-like_OB2"/>
</dbReference>
<accession>Q2Q1P7</accession>
<evidence type="ECO:0000313" key="7">
    <source>
        <dbReference type="EMBL" id="ABC47331.1"/>
    </source>
</evidence>
<dbReference type="InterPro" id="IPR003415">
    <property type="entry name" value="Telomere-bd_alpha"/>
</dbReference>
<dbReference type="PIRSF" id="PIRSF015848">
    <property type="entry name" value="TEBP_alpha"/>
    <property type="match status" value="1"/>
</dbReference>
<keyword evidence="3" id="KW-0779">Telomere</keyword>
<dbReference type="InterPro" id="IPR012340">
    <property type="entry name" value="NA-bd_OB-fold"/>
</dbReference>
<evidence type="ECO:0000259" key="6">
    <source>
        <dbReference type="SMART" id="SM00976"/>
    </source>
</evidence>
<name>Q2Q1P7_9SPIT</name>
<dbReference type="InterPro" id="IPR011564">
    <property type="entry name" value="Telomer_end-bd_POT1/Cdc13"/>
</dbReference>
<dbReference type="GO" id="GO:0016233">
    <property type="term" value="P:telomere capping"/>
    <property type="evidence" value="ECO:0007669"/>
    <property type="project" value="InterPro"/>
</dbReference>
<keyword evidence="2" id="KW-0158">Chromosome</keyword>
<dbReference type="SUPFAM" id="SSF50249">
    <property type="entry name" value="Nucleic acid-binding proteins"/>
    <property type="match status" value="3"/>
</dbReference>
<feature type="compositionally biased region" description="Low complexity" evidence="5">
    <location>
        <begin position="1"/>
        <end position="12"/>
    </location>
</feature>
<dbReference type="AlphaFoldDB" id="Q2Q1P7"/>
<dbReference type="Pfam" id="PF22236">
    <property type="entry name" value="TEBP_OB2-like"/>
    <property type="match status" value="1"/>
</dbReference>
<dbReference type="GO" id="GO:0000783">
    <property type="term" value="C:nuclear telomere cap complex"/>
    <property type="evidence" value="ECO:0007669"/>
    <property type="project" value="TreeGrafter"/>
</dbReference>
<protein>
    <submittedName>
        <fullName evidence="7">Alpha telomere-binding protein</fullName>
    </submittedName>
</protein>
<feature type="domain" description="Telomeric single stranded DNA binding POT1/Cdc13" evidence="6">
    <location>
        <begin position="35"/>
        <end position="181"/>
    </location>
</feature>
<comment type="subcellular location">
    <subcellularLocation>
        <location evidence="1">Chromosome</location>
        <location evidence="1">Telomere</location>
    </subcellularLocation>
</comment>
<dbReference type="GO" id="GO:0032210">
    <property type="term" value="P:regulation of telomere maintenance via telomerase"/>
    <property type="evidence" value="ECO:0007669"/>
    <property type="project" value="TreeGrafter"/>
</dbReference>
<keyword evidence="4" id="KW-0238">DNA-binding</keyword>
<evidence type="ECO:0000256" key="1">
    <source>
        <dbReference type="ARBA" id="ARBA00004574"/>
    </source>
</evidence>
<dbReference type="PANTHER" id="PTHR14513">
    <property type="entry name" value="PROTECTION OF TELOMERES 1"/>
    <property type="match status" value="1"/>
</dbReference>
<organism evidence="7">
    <name type="scientific">Urostyla grandis</name>
    <dbReference type="NCBI Taxonomy" id="57509"/>
    <lineage>
        <taxon>Eukaryota</taxon>
        <taxon>Sar</taxon>
        <taxon>Alveolata</taxon>
        <taxon>Ciliophora</taxon>
        <taxon>Intramacronucleata</taxon>
        <taxon>Spirotrichea</taxon>
        <taxon>Stichotrichia</taxon>
        <taxon>Urostylida</taxon>
        <taxon>Urostylidae</taxon>
        <taxon>Urostyla</taxon>
    </lineage>
</organism>
<evidence type="ECO:0000256" key="4">
    <source>
        <dbReference type="ARBA" id="ARBA00023125"/>
    </source>
</evidence>
<feature type="compositionally biased region" description="Basic and acidic residues" evidence="5">
    <location>
        <begin position="19"/>
        <end position="31"/>
    </location>
</feature>
<evidence type="ECO:0000256" key="5">
    <source>
        <dbReference type="SAM" id="MobiDB-lite"/>
    </source>
</evidence>
<dbReference type="SMART" id="SM00976">
    <property type="entry name" value="Telo_bind"/>
    <property type="match status" value="1"/>
</dbReference>
<evidence type="ECO:0000256" key="2">
    <source>
        <dbReference type="ARBA" id="ARBA00022454"/>
    </source>
</evidence>
<dbReference type="CDD" id="cd04497">
    <property type="entry name" value="hPOT1_OB1_like"/>
    <property type="match status" value="1"/>
</dbReference>
<dbReference type="EMBL" id="DQ238012">
    <property type="protein sequence ID" value="ABC47331.1"/>
    <property type="molecule type" value="Genomic_DNA"/>
</dbReference>
<dbReference type="InterPro" id="IPR028389">
    <property type="entry name" value="POT1"/>
</dbReference>
<dbReference type="Pfam" id="PF02765">
    <property type="entry name" value="POT1"/>
    <property type="match status" value="2"/>
</dbReference>
<reference evidence="7" key="1">
    <citation type="journal article" date="2006" name="Mol. Biol. Evol.">
        <title>Evolution of programmed DNA rearrangements in a scrambled gene.</title>
        <authorList>
            <person name="Wong L.C."/>
            <person name="Landweber L.F."/>
        </authorList>
    </citation>
    <scope>NUCLEOTIDE SEQUENCE</scope>
</reference>
<dbReference type="GO" id="GO:0098505">
    <property type="term" value="F:G-rich strand telomeric DNA binding"/>
    <property type="evidence" value="ECO:0007669"/>
    <property type="project" value="TreeGrafter"/>
</dbReference>
<feature type="region of interest" description="Disordered" evidence="5">
    <location>
        <begin position="1"/>
        <end position="31"/>
    </location>
</feature>